<evidence type="ECO:0000313" key="4">
    <source>
        <dbReference type="Proteomes" id="UP000230768"/>
    </source>
</evidence>
<reference evidence="3 4" key="1">
    <citation type="submission" date="2017-11" db="EMBL/GenBank/DDBJ databases">
        <title>Draft genome sequence of Bacillus pumilus 51_5il from lake Gorkoye (Russia: Novosibirsk region).</title>
        <authorList>
            <person name="Shipova A.A."/>
            <person name="Rozanov A.S."/>
            <person name="Bryanskaya A.V."/>
            <person name="Peltek S.E."/>
        </authorList>
    </citation>
    <scope>NUCLEOTIDE SEQUENCE [LARGE SCALE GENOMIC DNA]</scope>
    <source>
        <strain evidence="3 4">51_5il</strain>
    </source>
</reference>
<dbReference type="PANTHER" id="PTHR46558">
    <property type="entry name" value="TRACRIPTIONAL REGULATORY PROTEIN-RELATED-RELATED"/>
    <property type="match status" value="1"/>
</dbReference>
<sequence>MKNIVKEKRKEKGWTQFQLAAVSGVSQATISKIENGDYNKSSLAVMMKISQTLGIKIEDLTENL</sequence>
<dbReference type="EMBL" id="PEKP01000043">
    <property type="protein sequence ID" value="PIK25281.1"/>
    <property type="molecule type" value="Genomic_DNA"/>
</dbReference>
<dbReference type="GO" id="GO:0003677">
    <property type="term" value="F:DNA binding"/>
    <property type="evidence" value="ECO:0007669"/>
    <property type="project" value="UniProtKB-KW"/>
</dbReference>
<dbReference type="Proteomes" id="UP000230768">
    <property type="component" value="Unassembled WGS sequence"/>
</dbReference>
<comment type="caution">
    <text evidence="3">The sequence shown here is derived from an EMBL/GenBank/DDBJ whole genome shotgun (WGS) entry which is preliminary data.</text>
</comment>
<dbReference type="PROSITE" id="PS50943">
    <property type="entry name" value="HTH_CROC1"/>
    <property type="match status" value="1"/>
</dbReference>
<dbReference type="InterPro" id="IPR010982">
    <property type="entry name" value="Lambda_DNA-bd_dom_sf"/>
</dbReference>
<keyword evidence="1" id="KW-0238">DNA-binding</keyword>
<dbReference type="InterPro" id="IPR001387">
    <property type="entry name" value="Cro/C1-type_HTH"/>
</dbReference>
<protein>
    <submittedName>
        <fullName evidence="3">Transcriptional regulator</fullName>
    </submittedName>
</protein>
<dbReference type="PANTHER" id="PTHR46558:SF4">
    <property type="entry name" value="DNA-BIDING PHAGE PROTEIN"/>
    <property type="match status" value="1"/>
</dbReference>
<gene>
    <name evidence="3" type="ORF">CTV99_18780</name>
</gene>
<organism evidence="3 4">
    <name type="scientific">Bacillus pumilus</name>
    <name type="common">Bacillus mesentericus</name>
    <dbReference type="NCBI Taxonomy" id="1408"/>
    <lineage>
        <taxon>Bacteria</taxon>
        <taxon>Bacillati</taxon>
        <taxon>Bacillota</taxon>
        <taxon>Bacilli</taxon>
        <taxon>Bacillales</taxon>
        <taxon>Bacillaceae</taxon>
        <taxon>Bacillus</taxon>
    </lineage>
</organism>
<dbReference type="SUPFAM" id="SSF47413">
    <property type="entry name" value="lambda repressor-like DNA-binding domains"/>
    <property type="match status" value="1"/>
</dbReference>
<evidence type="ECO:0000259" key="2">
    <source>
        <dbReference type="PROSITE" id="PS50943"/>
    </source>
</evidence>
<evidence type="ECO:0000313" key="3">
    <source>
        <dbReference type="EMBL" id="PIK25281.1"/>
    </source>
</evidence>
<dbReference type="Pfam" id="PF01381">
    <property type="entry name" value="HTH_3"/>
    <property type="match status" value="1"/>
</dbReference>
<accession>A0A2G8IP70</accession>
<proteinExistence type="predicted"/>
<name>A0A2G8IP70_BACPU</name>
<dbReference type="AlphaFoldDB" id="A0A2G8IP70"/>
<evidence type="ECO:0000256" key="1">
    <source>
        <dbReference type="ARBA" id="ARBA00023125"/>
    </source>
</evidence>
<dbReference type="CDD" id="cd00093">
    <property type="entry name" value="HTH_XRE"/>
    <property type="match status" value="1"/>
</dbReference>
<feature type="domain" description="HTH cro/C1-type" evidence="2">
    <location>
        <begin position="5"/>
        <end position="60"/>
    </location>
</feature>
<dbReference type="SMART" id="SM00530">
    <property type="entry name" value="HTH_XRE"/>
    <property type="match status" value="1"/>
</dbReference>
<dbReference type="Gene3D" id="1.10.260.40">
    <property type="entry name" value="lambda repressor-like DNA-binding domains"/>
    <property type="match status" value="1"/>
</dbReference>